<keyword evidence="1" id="KW-1133">Transmembrane helix</keyword>
<dbReference type="InterPro" id="IPR029058">
    <property type="entry name" value="AB_hydrolase_fold"/>
</dbReference>
<dbReference type="Pfam" id="PF00756">
    <property type="entry name" value="Esterase"/>
    <property type="match status" value="1"/>
</dbReference>
<dbReference type="EMBL" id="VENP01000061">
    <property type="protein sequence ID" value="TNU73155.1"/>
    <property type="molecule type" value="Genomic_DNA"/>
</dbReference>
<dbReference type="InterPro" id="IPR000801">
    <property type="entry name" value="Esterase-like"/>
</dbReference>
<gene>
    <name evidence="2" type="ORF">FH969_12905</name>
</gene>
<evidence type="ECO:0000256" key="1">
    <source>
        <dbReference type="SAM" id="Phobius"/>
    </source>
</evidence>
<dbReference type="InterPro" id="IPR050583">
    <property type="entry name" value="Mycobacterial_A85_antigen"/>
</dbReference>
<dbReference type="Gene3D" id="3.40.50.1820">
    <property type="entry name" value="alpha/beta hydrolase"/>
    <property type="match status" value="1"/>
</dbReference>
<dbReference type="GO" id="GO:0016747">
    <property type="term" value="F:acyltransferase activity, transferring groups other than amino-acyl groups"/>
    <property type="evidence" value="ECO:0007669"/>
    <property type="project" value="TreeGrafter"/>
</dbReference>
<evidence type="ECO:0008006" key="4">
    <source>
        <dbReference type="Google" id="ProtNLM"/>
    </source>
</evidence>
<keyword evidence="1" id="KW-0472">Membrane</keyword>
<comment type="caution">
    <text evidence="2">The sequence shown here is derived from an EMBL/GenBank/DDBJ whole genome shotgun (WGS) entry which is preliminary data.</text>
</comment>
<organism evidence="2 3">
    <name type="scientific">Miniimonas arenae</name>
    <dbReference type="NCBI Taxonomy" id="676201"/>
    <lineage>
        <taxon>Bacteria</taxon>
        <taxon>Bacillati</taxon>
        <taxon>Actinomycetota</taxon>
        <taxon>Actinomycetes</taxon>
        <taxon>Micrococcales</taxon>
        <taxon>Beutenbergiaceae</taxon>
        <taxon>Miniimonas</taxon>
    </lineage>
</organism>
<keyword evidence="3" id="KW-1185">Reference proteome</keyword>
<reference evidence="2 3" key="1">
    <citation type="submission" date="2019-06" db="EMBL/GenBank/DDBJ databases">
        <title>Draft genome sequence of Miniimonas arenae KCTC 19750T isolated from sea sand.</title>
        <authorList>
            <person name="Park S.-J."/>
        </authorList>
    </citation>
    <scope>NUCLEOTIDE SEQUENCE [LARGE SCALE GENOMIC DNA]</scope>
    <source>
        <strain evidence="2 3">KCTC 19750</strain>
    </source>
</reference>
<evidence type="ECO:0000313" key="2">
    <source>
        <dbReference type="EMBL" id="TNU73155.1"/>
    </source>
</evidence>
<dbReference type="AlphaFoldDB" id="A0A5C5BB11"/>
<dbReference type="PANTHER" id="PTHR48098:SF1">
    <property type="entry name" value="DIACYLGLYCEROL ACYLTRANSFERASE_MYCOLYLTRANSFERASE AG85A"/>
    <property type="match status" value="1"/>
</dbReference>
<dbReference type="Proteomes" id="UP000313849">
    <property type="component" value="Unassembled WGS sequence"/>
</dbReference>
<proteinExistence type="predicted"/>
<protein>
    <recommendedName>
        <fullName evidence="4">Esterase</fullName>
    </recommendedName>
</protein>
<feature type="transmembrane region" description="Helical" evidence="1">
    <location>
        <begin position="6"/>
        <end position="28"/>
    </location>
</feature>
<feature type="transmembrane region" description="Helical" evidence="1">
    <location>
        <begin position="40"/>
        <end position="69"/>
    </location>
</feature>
<dbReference type="RefSeq" id="WP_139987499.1">
    <property type="nucleotide sequence ID" value="NZ_VENP01000061.1"/>
</dbReference>
<sequence>MDTDEVWQIWATAAVSALLAVLLVVWGVRARRQRREGRHGWWRTVVAGVLAFVLLLFAAGLAVGAHYGYLSSWRSLVGVFNDVAEDEPLVVPMGKPWTPPADTTESAGVVVHVTVQSTARGVPDSTVNIYLPPGYTQNPDTHYPTIYMLHGAPGYGTDWFDSGDLDDHLDTLIAAGTMPPVIAVAPDMDLGSSDEPVNYPGAGPDRGDFLTLDLVPWVDAHLRTKAEAGQRVLGGMSAGGYGALIDSVDKPDVWGGTFSAMPYMQPVAPQLNADPSGAPGSFPATAIPAAGNLSGHPFYLGYVSTEGPSQANEIAGLLTTQGATVKVEGVEGGHDWISAPKLAVMGLPWLAQQLGWIAGTPDSSATAEPTVTP</sequence>
<dbReference type="PANTHER" id="PTHR48098">
    <property type="entry name" value="ENTEROCHELIN ESTERASE-RELATED"/>
    <property type="match status" value="1"/>
</dbReference>
<keyword evidence="1" id="KW-0812">Transmembrane</keyword>
<name>A0A5C5BB11_9MICO</name>
<evidence type="ECO:0000313" key="3">
    <source>
        <dbReference type="Proteomes" id="UP000313849"/>
    </source>
</evidence>
<dbReference type="SUPFAM" id="SSF53474">
    <property type="entry name" value="alpha/beta-Hydrolases"/>
    <property type="match status" value="1"/>
</dbReference>
<dbReference type="OrthoDB" id="184858at2"/>
<accession>A0A5C5BB11</accession>